<dbReference type="InterPro" id="IPR001849">
    <property type="entry name" value="PH_domain"/>
</dbReference>
<sequence length="142" mass="16419">MGTVLQNIFGKGKSNYGDVEFWHGAERAGWLMKQGEYIKTWRRRWFVLKQGKIFWFKSDIITPDSVPRGVIEVRRCLSIKGAEDLLNKPHAFEISTTDDSMFFIADTDKEKEDWINAVGRAIVRHSKSMLETDQGDYTTAVR</sequence>
<evidence type="ECO:0000259" key="1">
    <source>
        <dbReference type="PROSITE" id="PS50003"/>
    </source>
</evidence>
<dbReference type="Pfam" id="PF00169">
    <property type="entry name" value="PH"/>
    <property type="match status" value="1"/>
</dbReference>
<dbReference type="SUPFAM" id="SSF50729">
    <property type="entry name" value="PH domain-like"/>
    <property type="match status" value="1"/>
</dbReference>
<dbReference type="Proteomes" id="UP001445335">
    <property type="component" value="Unassembled WGS sequence"/>
</dbReference>
<gene>
    <name evidence="2" type="ORF">WJX81_006092</name>
</gene>
<dbReference type="InterPro" id="IPR051707">
    <property type="entry name" value="PI-Interact_SigTrans_Reg"/>
</dbReference>
<comment type="caution">
    <text evidence="2">The sequence shown here is derived from an EMBL/GenBank/DDBJ whole genome shotgun (WGS) entry which is preliminary data.</text>
</comment>
<dbReference type="SMART" id="SM00233">
    <property type="entry name" value="PH"/>
    <property type="match status" value="1"/>
</dbReference>
<feature type="domain" description="PH" evidence="1">
    <location>
        <begin position="24"/>
        <end position="123"/>
    </location>
</feature>
<organism evidence="2 3">
    <name type="scientific">Elliptochloris bilobata</name>
    <dbReference type="NCBI Taxonomy" id="381761"/>
    <lineage>
        <taxon>Eukaryota</taxon>
        <taxon>Viridiplantae</taxon>
        <taxon>Chlorophyta</taxon>
        <taxon>core chlorophytes</taxon>
        <taxon>Trebouxiophyceae</taxon>
        <taxon>Trebouxiophyceae incertae sedis</taxon>
        <taxon>Elliptochloris clade</taxon>
        <taxon>Elliptochloris</taxon>
    </lineage>
</organism>
<dbReference type="AlphaFoldDB" id="A0AAW1R3B3"/>
<dbReference type="PANTHER" id="PTHR14336">
    <property type="entry name" value="TANDEM PH DOMAIN CONTAINING PROTEIN"/>
    <property type="match status" value="1"/>
</dbReference>
<accession>A0AAW1R3B3</accession>
<proteinExistence type="predicted"/>
<dbReference type="InterPro" id="IPR011993">
    <property type="entry name" value="PH-like_dom_sf"/>
</dbReference>
<dbReference type="Gene3D" id="2.30.29.30">
    <property type="entry name" value="Pleckstrin-homology domain (PH domain)/Phosphotyrosine-binding domain (PTB)"/>
    <property type="match status" value="1"/>
</dbReference>
<name>A0AAW1R3B3_9CHLO</name>
<keyword evidence="3" id="KW-1185">Reference proteome</keyword>
<evidence type="ECO:0000313" key="2">
    <source>
        <dbReference type="EMBL" id="KAK9828114.1"/>
    </source>
</evidence>
<protein>
    <recommendedName>
        <fullName evidence="1">PH domain-containing protein</fullName>
    </recommendedName>
</protein>
<dbReference type="PROSITE" id="PS50003">
    <property type="entry name" value="PH_DOMAIN"/>
    <property type="match status" value="1"/>
</dbReference>
<dbReference type="FunFam" id="2.30.29.30:FF:000286">
    <property type="entry name" value="PH-protein kinase domain containing protein"/>
    <property type="match status" value="1"/>
</dbReference>
<dbReference type="EMBL" id="JALJOU010000052">
    <property type="protein sequence ID" value="KAK9828114.1"/>
    <property type="molecule type" value="Genomic_DNA"/>
</dbReference>
<dbReference type="PANTHER" id="PTHR14336:SF8">
    <property type="entry name" value="PROTEIN OPY1"/>
    <property type="match status" value="1"/>
</dbReference>
<reference evidence="2 3" key="1">
    <citation type="journal article" date="2024" name="Nat. Commun.">
        <title>Phylogenomics reveals the evolutionary origins of lichenization in chlorophyte algae.</title>
        <authorList>
            <person name="Puginier C."/>
            <person name="Libourel C."/>
            <person name="Otte J."/>
            <person name="Skaloud P."/>
            <person name="Haon M."/>
            <person name="Grisel S."/>
            <person name="Petersen M."/>
            <person name="Berrin J.G."/>
            <person name="Delaux P.M."/>
            <person name="Dal Grande F."/>
            <person name="Keller J."/>
        </authorList>
    </citation>
    <scope>NUCLEOTIDE SEQUENCE [LARGE SCALE GENOMIC DNA]</scope>
    <source>
        <strain evidence="2 3">SAG 245.80</strain>
    </source>
</reference>
<dbReference type="CDD" id="cd13276">
    <property type="entry name" value="PH_AtPH1"/>
    <property type="match status" value="1"/>
</dbReference>
<evidence type="ECO:0000313" key="3">
    <source>
        <dbReference type="Proteomes" id="UP001445335"/>
    </source>
</evidence>